<dbReference type="EMBL" id="NTWE01000009">
    <property type="protein sequence ID" value="PEW06152.1"/>
    <property type="molecule type" value="Genomic_DNA"/>
</dbReference>
<name>A0A2A8Q2Q7_BACCE</name>
<dbReference type="AlphaFoldDB" id="A0A2A8Q2Q7"/>
<gene>
    <name evidence="1" type="ORF">CN425_02355</name>
</gene>
<dbReference type="RefSeq" id="WP_000689442.1">
    <property type="nucleotide sequence ID" value="NZ_NTWE01000009.1"/>
</dbReference>
<accession>A0A2A8Q2Q7</accession>
<reference evidence="1 2" key="1">
    <citation type="submission" date="2017-09" db="EMBL/GenBank/DDBJ databases">
        <title>Large-scale bioinformatics analysis of Bacillus genomes uncovers conserved roles of natural products in bacterial physiology.</title>
        <authorList>
            <consortium name="Agbiome Team Llc"/>
            <person name="Bleich R.M."/>
            <person name="Grubbs K.J."/>
            <person name="Santa Maria K.C."/>
            <person name="Allen S.E."/>
            <person name="Farag S."/>
            <person name="Shank E.A."/>
            <person name="Bowers A."/>
        </authorList>
    </citation>
    <scope>NUCLEOTIDE SEQUENCE [LARGE SCALE GENOMIC DNA]</scope>
    <source>
        <strain evidence="1 2">AFS010695</strain>
    </source>
</reference>
<organism evidence="1 2">
    <name type="scientific">Bacillus cereus</name>
    <dbReference type="NCBI Taxonomy" id="1396"/>
    <lineage>
        <taxon>Bacteria</taxon>
        <taxon>Bacillati</taxon>
        <taxon>Bacillota</taxon>
        <taxon>Bacilli</taxon>
        <taxon>Bacillales</taxon>
        <taxon>Bacillaceae</taxon>
        <taxon>Bacillus</taxon>
        <taxon>Bacillus cereus group</taxon>
    </lineage>
</organism>
<dbReference type="Proteomes" id="UP000220635">
    <property type="component" value="Unassembled WGS sequence"/>
</dbReference>
<evidence type="ECO:0000313" key="2">
    <source>
        <dbReference type="Proteomes" id="UP000220635"/>
    </source>
</evidence>
<proteinExistence type="predicted"/>
<protein>
    <submittedName>
        <fullName evidence="1">LlaJI family restriction endonuclease</fullName>
    </submittedName>
</protein>
<comment type="caution">
    <text evidence="1">The sequence shown here is derived from an EMBL/GenBank/DDBJ whole genome shotgun (WGS) entry which is preliminary data.</text>
</comment>
<dbReference type="OrthoDB" id="5348231at2"/>
<keyword evidence="1" id="KW-0540">Nuclease</keyword>
<dbReference type="GO" id="GO:0004519">
    <property type="term" value="F:endonuclease activity"/>
    <property type="evidence" value="ECO:0007669"/>
    <property type="project" value="UniProtKB-KW"/>
</dbReference>
<keyword evidence="1" id="KW-0378">Hydrolase</keyword>
<evidence type="ECO:0000313" key="1">
    <source>
        <dbReference type="EMBL" id="PEW06152.1"/>
    </source>
</evidence>
<sequence>MKIFVEQYRYKKGLLYELFEPRFIKDVDENHAVLQCVGFYTNNAREIYIVLPKLFEKDGKLFNDIDVEEFAQQDYRNALKGNKEKVAFVHDFTILLFQTLMKYQRENKNEHPDELSVLSNMEDKKLSMIETIFSVIKFHKQNQHLYIKEKGIDKKKTNKIHWNKTIKKNMPVMYDENVHYFHFKYSNSRLSQNDIVLMVFYSLLNKIKCTYNINISLDSHLPIMPLREFIKFERKIPKILKSIRSLYIRDDMKQLVKLLNAYYQYESISAKKDSVGYIVVFNFNLLFEDMVNEILSDKEHLAVLKVQKDGKIIDHIFSGKSFVTGSKIFFIGDSKYYKGETVHTNSIFKQFTYSRNIIQEFEKNRGYFDKHNILLREDFSRGYDAIPNFFVFGDINHEEYKKIPEIPIVPFNQPLITKQFENVFFDRDTFHIFYFKINLLFLMKAYTIKTQKIKQQYQSLFRKIVRTRIADYYNHMYDMFILQEETLKNFIKSNYYIFWGKVFFIGEDRAVLVLEKNKEDSNSVKECVKSNSNILINSIVFK</sequence>
<keyword evidence="1" id="KW-0255">Endonuclease</keyword>